<protein>
    <submittedName>
        <fullName evidence="1">Uncharacterized protein</fullName>
    </submittedName>
</protein>
<name>D4BLF9_BIFBR</name>
<dbReference type="AlphaFoldDB" id="D4BLF9"/>
<keyword evidence="2" id="KW-1185">Reference proteome</keyword>
<organism evidence="1 2">
    <name type="scientific">Bifidobacterium breve DSM 20213 = JCM 1192</name>
    <dbReference type="NCBI Taxonomy" id="518634"/>
    <lineage>
        <taxon>Bacteria</taxon>
        <taxon>Bacillati</taxon>
        <taxon>Actinomycetota</taxon>
        <taxon>Actinomycetes</taxon>
        <taxon>Bifidobacteriales</taxon>
        <taxon>Bifidobacteriaceae</taxon>
        <taxon>Bifidobacterium</taxon>
    </lineage>
</organism>
<comment type="caution">
    <text evidence="1">The sequence shown here is derived from an EMBL/GenBank/DDBJ whole genome shotgun (WGS) entry which is preliminary data.</text>
</comment>
<reference evidence="1 2" key="1">
    <citation type="submission" date="2010-02" db="EMBL/GenBank/DDBJ databases">
        <authorList>
            <person name="Weinstock G."/>
            <person name="Sodergren E."/>
            <person name="Clifton S."/>
            <person name="Fulton L."/>
            <person name="Fulton B."/>
            <person name="Courtney L."/>
            <person name="Fronick C."/>
            <person name="Harrison M."/>
            <person name="Strong C."/>
            <person name="Farmer C."/>
            <person name="Delahaunty K."/>
            <person name="Markovic C."/>
            <person name="Hall O."/>
            <person name="Minx P."/>
            <person name="Tomlinson C."/>
            <person name="Mitreva M."/>
            <person name="Nelson J."/>
            <person name="Hou S."/>
            <person name="Wollam A."/>
            <person name="Pepin K.H."/>
            <person name="Johnson M."/>
            <person name="Bhonagiri V."/>
            <person name="Zhang X."/>
            <person name="Suruliraj S."/>
            <person name="Warren W."/>
            <person name="Chinwalla A."/>
            <person name="Mardis E.R."/>
            <person name="Wilson R.K."/>
        </authorList>
    </citation>
    <scope>NUCLEOTIDE SEQUENCE [LARGE SCALE GENOMIC DNA]</scope>
    <source>
        <strain evidence="1 2">DSM 20213</strain>
    </source>
</reference>
<evidence type="ECO:0000313" key="2">
    <source>
        <dbReference type="Proteomes" id="UP000003191"/>
    </source>
</evidence>
<gene>
    <name evidence="1" type="ORF">BIFBRE_02892</name>
</gene>
<dbReference type="Proteomes" id="UP000003191">
    <property type="component" value="Unassembled WGS sequence"/>
</dbReference>
<accession>D4BLF9</accession>
<proteinExistence type="predicted"/>
<sequence>MTQQQADIAAQHRPNDAIHSGGVLFFRQLAHIFAALRLMCATIGIR</sequence>
<dbReference type="HOGENOM" id="CLU_3180715_0_0_11"/>
<evidence type="ECO:0000313" key="1">
    <source>
        <dbReference type="EMBL" id="EFE90147.1"/>
    </source>
</evidence>
<dbReference type="EMBL" id="ACCG02000002">
    <property type="protein sequence ID" value="EFE90147.1"/>
    <property type="molecule type" value="Genomic_DNA"/>
</dbReference>